<dbReference type="Proteomes" id="UP000466024">
    <property type="component" value="Unassembled WGS sequence"/>
</dbReference>
<evidence type="ECO:0000313" key="10">
    <source>
        <dbReference type="Proteomes" id="UP000466024"/>
    </source>
</evidence>
<evidence type="ECO:0000256" key="7">
    <source>
        <dbReference type="RuleBase" id="RU363032"/>
    </source>
</evidence>
<feature type="domain" description="ABC transmembrane type-1" evidence="8">
    <location>
        <begin position="99"/>
        <end position="299"/>
    </location>
</feature>
<dbReference type="InterPro" id="IPR050366">
    <property type="entry name" value="BP-dependent_transpt_permease"/>
</dbReference>
<feature type="transmembrane region" description="Helical" evidence="7">
    <location>
        <begin position="230"/>
        <end position="256"/>
    </location>
</feature>
<dbReference type="PANTHER" id="PTHR43386:SF26">
    <property type="entry name" value="ABC TRANSPORTER PERMEASE PROTEIN"/>
    <property type="match status" value="1"/>
</dbReference>
<evidence type="ECO:0000313" key="9">
    <source>
        <dbReference type="EMBL" id="KAA0019270.1"/>
    </source>
</evidence>
<dbReference type="PANTHER" id="PTHR43386">
    <property type="entry name" value="OLIGOPEPTIDE TRANSPORT SYSTEM PERMEASE PROTEIN APPC"/>
    <property type="match status" value="1"/>
</dbReference>
<accession>A0A640WGC2</accession>
<keyword evidence="6 7" id="KW-0472">Membrane</keyword>
<sequence>MSFENGTPSTAWRRFRDSYFLYRLQRDRRAQVCLLLFGLLMVGLLLTPWIAPSNPYDLAQISLLDSELPPFWVAGSEPGHLLGTDAQGRDLLSTMLYGARVSLAIGFGAVLVQSLLGTALGLLAGYRGGVVDALLMRVADIQLSFSTLMMAIIVGAVVKAAFGGAFYGEYGIAILITIIGLSEWPQYARTVRASVLAEKRKDYVDAARVLGFSGHRIMWRHILPNTLSPILVLSTVQIANAIMAEAALSFLGLGMPETEPSLGSLIKSGFDYLQSGSWWITLLPGLLLVMLVLVVNLLGDWLRDTMNPRLYKG</sequence>
<evidence type="ECO:0000256" key="1">
    <source>
        <dbReference type="ARBA" id="ARBA00004651"/>
    </source>
</evidence>
<dbReference type="SUPFAM" id="SSF161098">
    <property type="entry name" value="MetI-like"/>
    <property type="match status" value="1"/>
</dbReference>
<dbReference type="GO" id="GO:0055085">
    <property type="term" value="P:transmembrane transport"/>
    <property type="evidence" value="ECO:0007669"/>
    <property type="project" value="InterPro"/>
</dbReference>
<feature type="transmembrane region" description="Helical" evidence="7">
    <location>
        <begin position="101"/>
        <end position="126"/>
    </location>
</feature>
<evidence type="ECO:0000259" key="8">
    <source>
        <dbReference type="PROSITE" id="PS50928"/>
    </source>
</evidence>
<evidence type="ECO:0000256" key="5">
    <source>
        <dbReference type="ARBA" id="ARBA00022989"/>
    </source>
</evidence>
<dbReference type="Gene3D" id="1.10.3720.10">
    <property type="entry name" value="MetI-like"/>
    <property type="match status" value="1"/>
</dbReference>
<organism evidence="9 10">
    <name type="scientific">Salinicola corii</name>
    <dbReference type="NCBI Taxonomy" id="2606937"/>
    <lineage>
        <taxon>Bacteria</taxon>
        <taxon>Pseudomonadati</taxon>
        <taxon>Pseudomonadota</taxon>
        <taxon>Gammaproteobacteria</taxon>
        <taxon>Oceanospirillales</taxon>
        <taxon>Halomonadaceae</taxon>
        <taxon>Salinicola</taxon>
    </lineage>
</organism>
<comment type="subcellular location">
    <subcellularLocation>
        <location evidence="1 7">Cell membrane</location>
        <topology evidence="1 7">Multi-pass membrane protein</topology>
    </subcellularLocation>
</comment>
<evidence type="ECO:0000256" key="2">
    <source>
        <dbReference type="ARBA" id="ARBA00022448"/>
    </source>
</evidence>
<comment type="caution">
    <text evidence="9">The sequence shown here is derived from an EMBL/GenBank/DDBJ whole genome shotgun (WGS) entry which is preliminary data.</text>
</comment>
<feature type="transmembrane region" description="Helical" evidence="7">
    <location>
        <begin position="32"/>
        <end position="51"/>
    </location>
</feature>
<name>A0A640WGC2_9GAMM</name>
<protein>
    <submittedName>
        <fullName evidence="9">ABC transporter permease</fullName>
    </submittedName>
</protein>
<dbReference type="PROSITE" id="PS50928">
    <property type="entry name" value="ABC_TM1"/>
    <property type="match status" value="1"/>
</dbReference>
<proteinExistence type="inferred from homology"/>
<reference evidence="9 10" key="1">
    <citation type="submission" date="2019-08" db="EMBL/GenBank/DDBJ databases">
        <title>Bioinformatics analysis of the strain L3 and L5.</title>
        <authorList>
            <person name="Li X."/>
        </authorList>
    </citation>
    <scope>NUCLEOTIDE SEQUENCE [LARGE SCALE GENOMIC DNA]</scope>
    <source>
        <strain evidence="9 10">L3</strain>
    </source>
</reference>
<dbReference type="EMBL" id="VTPX01000003">
    <property type="protein sequence ID" value="KAA0019270.1"/>
    <property type="molecule type" value="Genomic_DNA"/>
</dbReference>
<evidence type="ECO:0000256" key="4">
    <source>
        <dbReference type="ARBA" id="ARBA00022692"/>
    </source>
</evidence>
<comment type="similarity">
    <text evidence="7">Belongs to the binding-protein-dependent transport system permease family.</text>
</comment>
<dbReference type="AlphaFoldDB" id="A0A640WGC2"/>
<dbReference type="RefSeq" id="WP_149434858.1">
    <property type="nucleotide sequence ID" value="NZ_VTPX01000003.1"/>
</dbReference>
<keyword evidence="5 7" id="KW-1133">Transmembrane helix</keyword>
<feature type="transmembrane region" description="Helical" evidence="7">
    <location>
        <begin position="276"/>
        <end position="299"/>
    </location>
</feature>
<gene>
    <name evidence="9" type="ORF">F0A16_08035</name>
</gene>
<evidence type="ECO:0000256" key="3">
    <source>
        <dbReference type="ARBA" id="ARBA00022475"/>
    </source>
</evidence>
<keyword evidence="2 7" id="KW-0813">Transport</keyword>
<keyword evidence="4 7" id="KW-0812">Transmembrane</keyword>
<dbReference type="GO" id="GO:0005886">
    <property type="term" value="C:plasma membrane"/>
    <property type="evidence" value="ECO:0007669"/>
    <property type="project" value="UniProtKB-SubCell"/>
</dbReference>
<feature type="transmembrane region" description="Helical" evidence="7">
    <location>
        <begin position="138"/>
        <end position="158"/>
    </location>
</feature>
<evidence type="ECO:0000256" key="6">
    <source>
        <dbReference type="ARBA" id="ARBA00023136"/>
    </source>
</evidence>
<dbReference type="InterPro" id="IPR000515">
    <property type="entry name" value="MetI-like"/>
</dbReference>
<dbReference type="CDD" id="cd06261">
    <property type="entry name" value="TM_PBP2"/>
    <property type="match status" value="1"/>
</dbReference>
<keyword evidence="3" id="KW-1003">Cell membrane</keyword>
<feature type="transmembrane region" description="Helical" evidence="7">
    <location>
        <begin position="164"/>
        <end position="182"/>
    </location>
</feature>
<dbReference type="Pfam" id="PF00528">
    <property type="entry name" value="BPD_transp_1"/>
    <property type="match status" value="1"/>
</dbReference>
<keyword evidence="10" id="KW-1185">Reference proteome</keyword>
<dbReference type="InterPro" id="IPR035906">
    <property type="entry name" value="MetI-like_sf"/>
</dbReference>